<dbReference type="InterPro" id="IPR013149">
    <property type="entry name" value="ADH-like_C"/>
</dbReference>
<sequence length="340" mass="34743">MKAVTYTRHGGPEVLSLTERDVPEPGAGEVRVRVVVSAVNPTDWKSRRGPGELAGPAVPNQDGAGVVDAVGSGVTDFAPGDRVWVLLAAAHSPASGTAQEYLVLPAERLVRLPASVGFDEGAGFAVPALTAHRALTVAEDGPARLAPGALAGRTVLVTGGAGAVGNAAVQLARWAGATVITTVSTEAKAALARAAGAQHVVLYTSADAAAEIKAIAPEGVDVIVEVAAGVNAGLHAEVLRTRGTVAVYGDDRGTGSLTLEFGRNLWLNSRYQFLVLYTVGLDRLRAGAEDVTAALLDGSLRLGEDRGLPVHRFALADTAQAHEASENGVTGKILIDVTPA</sequence>
<keyword evidence="1" id="KW-0521">NADP</keyword>
<feature type="domain" description="Enoyl reductase (ER)" evidence="2">
    <location>
        <begin position="10"/>
        <end position="335"/>
    </location>
</feature>
<dbReference type="Gene3D" id="3.40.50.720">
    <property type="entry name" value="NAD(P)-binding Rossmann-like Domain"/>
    <property type="match status" value="1"/>
</dbReference>
<dbReference type="RefSeq" id="WP_326834575.1">
    <property type="nucleotide sequence ID" value="NZ_CP142149.1"/>
</dbReference>
<evidence type="ECO:0000313" key="4">
    <source>
        <dbReference type="Proteomes" id="UP001330812"/>
    </source>
</evidence>
<evidence type="ECO:0000259" key="2">
    <source>
        <dbReference type="SMART" id="SM00829"/>
    </source>
</evidence>
<dbReference type="InterPro" id="IPR020843">
    <property type="entry name" value="ER"/>
</dbReference>
<gene>
    <name evidence="3" type="ORF">VSH64_06560</name>
</gene>
<dbReference type="CDD" id="cd08253">
    <property type="entry name" value="zeta_crystallin"/>
    <property type="match status" value="1"/>
</dbReference>
<dbReference type="InterPro" id="IPR051603">
    <property type="entry name" value="Zinc-ADH_QOR/CCCR"/>
</dbReference>
<dbReference type="Proteomes" id="UP001330812">
    <property type="component" value="Chromosome"/>
</dbReference>
<dbReference type="PANTHER" id="PTHR44154">
    <property type="entry name" value="QUINONE OXIDOREDUCTASE"/>
    <property type="match status" value="1"/>
</dbReference>
<dbReference type="SUPFAM" id="SSF50129">
    <property type="entry name" value="GroES-like"/>
    <property type="match status" value="1"/>
</dbReference>
<dbReference type="InterPro" id="IPR036291">
    <property type="entry name" value="NAD(P)-bd_dom_sf"/>
</dbReference>
<reference evidence="3 4" key="1">
    <citation type="journal article" date="2015" name="Int. J. Syst. Evol. Microbiol.">
        <title>Amycolatopsis rhabdoformis sp. nov., an actinomycete isolated from a tropical forest soil.</title>
        <authorList>
            <person name="Souza W.R."/>
            <person name="Silva R.E."/>
            <person name="Goodfellow M."/>
            <person name="Busarakam K."/>
            <person name="Figueiro F.S."/>
            <person name="Ferreira D."/>
            <person name="Rodrigues-Filho E."/>
            <person name="Moraes L.A.B."/>
            <person name="Zucchi T.D."/>
        </authorList>
    </citation>
    <scope>NUCLEOTIDE SEQUENCE [LARGE SCALE GENOMIC DNA]</scope>
    <source>
        <strain evidence="3 4">NCIMB 14900</strain>
    </source>
</reference>
<accession>A0ABZ1ICA8</accession>
<evidence type="ECO:0000256" key="1">
    <source>
        <dbReference type="ARBA" id="ARBA00022857"/>
    </source>
</evidence>
<organism evidence="3 4">
    <name type="scientific">Amycolatopsis rhabdoformis</name>
    <dbReference type="NCBI Taxonomy" id="1448059"/>
    <lineage>
        <taxon>Bacteria</taxon>
        <taxon>Bacillati</taxon>
        <taxon>Actinomycetota</taxon>
        <taxon>Actinomycetes</taxon>
        <taxon>Pseudonocardiales</taxon>
        <taxon>Pseudonocardiaceae</taxon>
        <taxon>Amycolatopsis</taxon>
    </lineage>
</organism>
<dbReference type="InterPro" id="IPR013154">
    <property type="entry name" value="ADH-like_N"/>
</dbReference>
<dbReference type="Pfam" id="PF00107">
    <property type="entry name" value="ADH_zinc_N"/>
    <property type="match status" value="1"/>
</dbReference>
<dbReference type="PANTHER" id="PTHR44154:SF1">
    <property type="entry name" value="QUINONE OXIDOREDUCTASE"/>
    <property type="match status" value="1"/>
</dbReference>
<dbReference type="EMBL" id="CP142149">
    <property type="protein sequence ID" value="WSE31768.1"/>
    <property type="molecule type" value="Genomic_DNA"/>
</dbReference>
<dbReference type="SUPFAM" id="SSF51735">
    <property type="entry name" value="NAD(P)-binding Rossmann-fold domains"/>
    <property type="match status" value="1"/>
</dbReference>
<dbReference type="SMART" id="SM00829">
    <property type="entry name" value="PKS_ER"/>
    <property type="match status" value="1"/>
</dbReference>
<dbReference type="Pfam" id="PF08240">
    <property type="entry name" value="ADH_N"/>
    <property type="match status" value="1"/>
</dbReference>
<name>A0ABZ1ICA8_9PSEU</name>
<keyword evidence="4" id="KW-1185">Reference proteome</keyword>
<evidence type="ECO:0000313" key="3">
    <source>
        <dbReference type="EMBL" id="WSE31768.1"/>
    </source>
</evidence>
<dbReference type="InterPro" id="IPR011032">
    <property type="entry name" value="GroES-like_sf"/>
</dbReference>
<protein>
    <submittedName>
        <fullName evidence="3">NADPH:quinone reductase</fullName>
    </submittedName>
</protein>
<proteinExistence type="predicted"/>
<dbReference type="Gene3D" id="3.90.180.10">
    <property type="entry name" value="Medium-chain alcohol dehydrogenases, catalytic domain"/>
    <property type="match status" value="1"/>
</dbReference>